<proteinExistence type="predicted"/>
<gene>
    <name evidence="1" type="ordered locus">MCP_0323</name>
</gene>
<protein>
    <submittedName>
        <fullName evidence="1">Uncharacterized protein</fullName>
    </submittedName>
</protein>
<dbReference type="KEGG" id="mpd:MCP_0323"/>
<dbReference type="AlphaFoldDB" id="D1YVC3"/>
<dbReference type="eggNOG" id="arCOG12571">
    <property type="taxonomic scope" value="Archaea"/>
</dbReference>
<dbReference type="InParanoid" id="D1YVC3"/>
<reference evidence="2" key="3">
    <citation type="journal article" date="2011" name="PLoS ONE">
        <title>Genome sequence of a mesophilic hydrogenotrophic methanogen Methanocella paludicola, the first cultivated representative of the order Methanocellales.</title>
        <authorList>
            <person name="Sakai S."/>
            <person name="Takaki Y."/>
            <person name="Shimamura S."/>
            <person name="Sekine M."/>
            <person name="Tajima T."/>
            <person name="Kosugi H."/>
            <person name="Ichikawa N."/>
            <person name="Tasumi E."/>
            <person name="Hiraki A.T."/>
            <person name="Shimizu A."/>
            <person name="Kato Y."/>
            <person name="Nishiko R."/>
            <person name="Mori K."/>
            <person name="Fujita N."/>
            <person name="Imachi H."/>
            <person name="Takai K."/>
        </authorList>
    </citation>
    <scope>NUCLEOTIDE SEQUENCE [LARGE SCALE GENOMIC DNA]</scope>
    <source>
        <strain evidence="2">DSM 17711 / JCM 13418 / NBRC 101707 / SANAE</strain>
    </source>
</reference>
<dbReference type="RefSeq" id="WP_012899075.1">
    <property type="nucleotide sequence ID" value="NC_013665.1"/>
</dbReference>
<evidence type="ECO:0000313" key="1">
    <source>
        <dbReference type="EMBL" id="BAI60395.1"/>
    </source>
</evidence>
<accession>D1YVC3</accession>
<name>D1YVC3_METPS</name>
<sequence>MALELSYKKPGDLIRSEEWNRIIDELAGLRKYIDNMTRSVTLTQLSSPAGKSYNLSTNMEDEYNYGIDTMGLITKQFYTDKNTVGTICRFGLNDYADTVSYWSGAVGGDKEVLDITVEYVDGTAFNARGVYIHEWSNLRPRGTKNPYVEYLQSPNQRLWYRYVLVNPYPDKEIRHITFADTSKDSAVRIANVLHYTTRVKQLVLPVVKT</sequence>
<keyword evidence="2" id="KW-1185">Reference proteome</keyword>
<dbReference type="STRING" id="304371.MCP_0323"/>
<evidence type="ECO:0000313" key="2">
    <source>
        <dbReference type="Proteomes" id="UP000001882"/>
    </source>
</evidence>
<organism evidence="1 2">
    <name type="scientific">Methanocella paludicola (strain DSM 17711 / JCM 13418 / NBRC 101707 / SANAE)</name>
    <dbReference type="NCBI Taxonomy" id="304371"/>
    <lineage>
        <taxon>Archaea</taxon>
        <taxon>Methanobacteriati</taxon>
        <taxon>Methanobacteriota</taxon>
        <taxon>Stenosarchaea group</taxon>
        <taxon>Methanomicrobia</taxon>
        <taxon>Methanocellales</taxon>
        <taxon>Methanocellaceae</taxon>
        <taxon>Methanocella</taxon>
    </lineage>
</organism>
<reference evidence="1 2" key="1">
    <citation type="journal article" date="2007" name="Appl. Environ. Microbiol.">
        <title>Isolation of key methanogens for global methane emission from rice paddy fields: a novel isolate affiliated with the clone cluster rice cluster I.</title>
        <authorList>
            <person name="Sakai S."/>
            <person name="Imachi H."/>
            <person name="Sekiguchi Y."/>
            <person name="Ohashi A."/>
            <person name="Harada H."/>
            <person name="Kamagata Y."/>
        </authorList>
    </citation>
    <scope>NUCLEOTIDE SEQUENCE [LARGE SCALE GENOMIC DNA]</scope>
    <source>
        <strain evidence="2">DSM 17711 / JCM 13418 / NBRC 101707 / SANAE</strain>
    </source>
</reference>
<dbReference type="EMBL" id="AP011532">
    <property type="protein sequence ID" value="BAI60395.1"/>
    <property type="molecule type" value="Genomic_DNA"/>
</dbReference>
<reference evidence="1 2" key="2">
    <citation type="journal article" date="2008" name="Int. J. Syst. Evol. Microbiol.">
        <title>Methanocella paludicola gen. nov., sp. nov., a methane-producing archaeon, the first isolate of the lineage 'Rice Cluster I', and proposal of the new archaeal order Methanocellales ord. nov.</title>
        <authorList>
            <person name="Sakai S."/>
            <person name="Imachi H."/>
            <person name="Hanada S."/>
            <person name="Ohashi A."/>
            <person name="Harada H."/>
            <person name="Kamagata Y."/>
        </authorList>
    </citation>
    <scope>NUCLEOTIDE SEQUENCE [LARGE SCALE GENOMIC DNA]</scope>
    <source>
        <strain evidence="2">DSM 17711 / JCM 13418 / NBRC 101707 / SANAE</strain>
    </source>
</reference>
<dbReference type="Proteomes" id="UP000001882">
    <property type="component" value="Chromosome"/>
</dbReference>
<dbReference type="OrthoDB" id="374961at2157"/>
<dbReference type="GeneID" id="8680451"/>